<reference evidence="2" key="1">
    <citation type="journal article" date="2019" name="Int. J. Syst. Evol. Microbiol.">
        <title>The Global Catalogue of Microorganisms (GCM) 10K type strain sequencing project: providing services to taxonomists for standard genome sequencing and annotation.</title>
        <authorList>
            <consortium name="The Broad Institute Genomics Platform"/>
            <consortium name="The Broad Institute Genome Sequencing Center for Infectious Disease"/>
            <person name="Wu L."/>
            <person name="Ma J."/>
        </authorList>
    </citation>
    <scope>NUCLEOTIDE SEQUENCE [LARGE SCALE GENOMIC DNA]</scope>
    <source>
        <strain evidence="2">JCM 17085</strain>
    </source>
</reference>
<dbReference type="Proteomes" id="UP001500841">
    <property type="component" value="Unassembled WGS sequence"/>
</dbReference>
<accession>A0ABP7WF48</accession>
<dbReference type="RefSeq" id="WP_345100887.1">
    <property type="nucleotide sequence ID" value="NZ_BAABCV010000002.1"/>
</dbReference>
<protein>
    <recommendedName>
        <fullName evidence="3">Universal stress protein</fullName>
    </recommendedName>
</protein>
<keyword evidence="2" id="KW-1185">Reference proteome</keyword>
<evidence type="ECO:0008006" key="3">
    <source>
        <dbReference type="Google" id="ProtNLM"/>
    </source>
</evidence>
<proteinExistence type="predicted"/>
<sequence length="263" mass="29947">MDEILFLTNDVNNAQSLKFAHQFANQNRKDLVVAQIGKFEPIRLLTTEPVMNHHSLQRKQLNHKTGLSADISPRYNNELPLKTIDASCLTENTLAAHIRQKSYAMIISQPGIGGLNLQTVLNQINCPLMLLPYNLAIVEIKRMVYLTDLRFCQQQVLNYLDKFKRSSMLLAHICEPGLPDLVPSYGNELFADTVGRHASGPELFFSHIRESNLEKMIDTLISTMRTDMLVCLNRRSHFQRILGEHIPKRLPDCISVPLLVFPC</sequence>
<name>A0ABP7WF48_9SPHI</name>
<gene>
    <name evidence="1" type="ORF">GCM10022392_05290</name>
</gene>
<evidence type="ECO:0000313" key="1">
    <source>
        <dbReference type="EMBL" id="GAA4087228.1"/>
    </source>
</evidence>
<organism evidence="1 2">
    <name type="scientific">Mucilaginibacter panaciglaebae</name>
    <dbReference type="NCBI Taxonomy" id="502331"/>
    <lineage>
        <taxon>Bacteria</taxon>
        <taxon>Pseudomonadati</taxon>
        <taxon>Bacteroidota</taxon>
        <taxon>Sphingobacteriia</taxon>
        <taxon>Sphingobacteriales</taxon>
        <taxon>Sphingobacteriaceae</taxon>
        <taxon>Mucilaginibacter</taxon>
    </lineage>
</organism>
<dbReference type="EMBL" id="BAABCV010000002">
    <property type="protein sequence ID" value="GAA4087228.1"/>
    <property type="molecule type" value="Genomic_DNA"/>
</dbReference>
<comment type="caution">
    <text evidence="1">The sequence shown here is derived from an EMBL/GenBank/DDBJ whole genome shotgun (WGS) entry which is preliminary data.</text>
</comment>
<evidence type="ECO:0000313" key="2">
    <source>
        <dbReference type="Proteomes" id="UP001500841"/>
    </source>
</evidence>